<evidence type="ECO:0000313" key="2">
    <source>
        <dbReference type="EMBL" id="KAF7229839.1"/>
    </source>
</evidence>
<proteinExistence type="predicted"/>
<feature type="compositionally biased region" description="Basic and acidic residues" evidence="1">
    <location>
        <begin position="51"/>
        <end position="66"/>
    </location>
</feature>
<evidence type="ECO:0000256" key="1">
    <source>
        <dbReference type="SAM" id="MobiDB-lite"/>
    </source>
</evidence>
<dbReference type="Proteomes" id="UP000822369">
    <property type="component" value="Chromosome 1"/>
</dbReference>
<dbReference type="KEGG" id="nfu:107376942"/>
<dbReference type="AlphaFoldDB" id="A0A9D3C4Q7"/>
<name>A0A9D3C4Q7_NOTFU</name>
<feature type="compositionally biased region" description="Basic and acidic residues" evidence="1">
    <location>
        <begin position="21"/>
        <end position="42"/>
    </location>
</feature>
<comment type="caution">
    <text evidence="2">The sequence shown here is derived from an EMBL/GenBank/DDBJ whole genome shotgun (WGS) entry which is preliminary data.</text>
</comment>
<gene>
    <name evidence="2" type="ORF">G4P62_003760</name>
</gene>
<reference evidence="2" key="1">
    <citation type="submission" date="2020-03" db="EMBL/GenBank/DDBJ databases">
        <title>Intra-Species Differences in Population Size shape Life History and Genome Evolution.</title>
        <authorList>
            <person name="Willemsen D."/>
            <person name="Cui R."/>
            <person name="Valenzano D.R."/>
        </authorList>
    </citation>
    <scope>NUCLEOTIDE SEQUENCE</scope>
    <source>
        <strain evidence="2">GRZ</strain>
        <tissue evidence="2">Whole</tissue>
    </source>
</reference>
<dbReference type="EMBL" id="JAAVVJ010000001">
    <property type="protein sequence ID" value="KAF7229839.1"/>
    <property type="molecule type" value="Genomic_DNA"/>
</dbReference>
<accession>A0A9D3C4Q7</accession>
<protein>
    <submittedName>
        <fullName evidence="2">LOC107376942-like protein</fullName>
    </submittedName>
</protein>
<evidence type="ECO:0000313" key="3">
    <source>
        <dbReference type="Proteomes" id="UP000822369"/>
    </source>
</evidence>
<organism evidence="2 3">
    <name type="scientific">Nothobranchius furzeri</name>
    <name type="common">Turquoise killifish</name>
    <dbReference type="NCBI Taxonomy" id="105023"/>
    <lineage>
        <taxon>Eukaryota</taxon>
        <taxon>Metazoa</taxon>
        <taxon>Chordata</taxon>
        <taxon>Craniata</taxon>
        <taxon>Vertebrata</taxon>
        <taxon>Euteleostomi</taxon>
        <taxon>Actinopterygii</taxon>
        <taxon>Neopterygii</taxon>
        <taxon>Teleostei</taxon>
        <taxon>Neoteleostei</taxon>
        <taxon>Acanthomorphata</taxon>
        <taxon>Ovalentaria</taxon>
        <taxon>Atherinomorphae</taxon>
        <taxon>Cyprinodontiformes</taxon>
        <taxon>Nothobranchiidae</taxon>
        <taxon>Nothobranchius</taxon>
    </lineage>
</organism>
<feature type="compositionally biased region" description="Polar residues" evidence="1">
    <location>
        <begin position="131"/>
        <end position="156"/>
    </location>
</feature>
<sequence length="219" mass="24814">MVRVTLKWKYPFQPPMDVLQGRDVEDRAMNSTQREERREEVLQRPTAKPRVKTEPREAKAVQKETKAWPQSPTIKHKSSQDVRSDQITTVKPRHCYPSVERRKSTRTLTERSQKTPHLTPESTLRSHRSSVRSFPRQSVTTASRGCSVSDAGNQDLPSVDQVSVFEAAEEGEERSESGNCSHTFKLFPSVHLCKCGILRIDEGSLILETNASLGISSRE</sequence>
<feature type="region of interest" description="Disordered" evidence="1">
    <location>
        <begin position="21"/>
        <end position="158"/>
    </location>
</feature>